<evidence type="ECO:0000313" key="1">
    <source>
        <dbReference type="EMBL" id="CAH2210145.1"/>
    </source>
</evidence>
<dbReference type="OrthoDB" id="760868at2759"/>
<accession>A0A8S4QN02</accession>
<dbReference type="AlphaFoldDB" id="A0A8S4QN02"/>
<dbReference type="Proteomes" id="UP000838756">
    <property type="component" value="Unassembled WGS sequence"/>
</dbReference>
<dbReference type="InterPro" id="IPR011989">
    <property type="entry name" value="ARM-like"/>
</dbReference>
<reference evidence="1" key="1">
    <citation type="submission" date="2022-03" db="EMBL/GenBank/DDBJ databases">
        <authorList>
            <person name="Lindestad O."/>
        </authorList>
    </citation>
    <scope>NUCLEOTIDE SEQUENCE</scope>
</reference>
<protein>
    <submittedName>
        <fullName evidence="1">Jg1484 protein</fullName>
    </submittedName>
</protein>
<sequence>VLNSDAEDESEVYAAKLLEVIVLQCSGKIDNCLRSFVELVLSRLTRKVKTSELRTMLLQVNLIK</sequence>
<proteinExistence type="predicted"/>
<gene>
    <name evidence="1" type="primary">jg1484</name>
    <name evidence="1" type="ORF">PAEG_LOCUS2057</name>
</gene>
<comment type="caution">
    <text evidence="1">The sequence shown here is derived from an EMBL/GenBank/DDBJ whole genome shotgun (WGS) entry which is preliminary data.</text>
</comment>
<keyword evidence="2" id="KW-1185">Reference proteome</keyword>
<dbReference type="EMBL" id="CAKXAJ010006686">
    <property type="protein sequence ID" value="CAH2210145.1"/>
    <property type="molecule type" value="Genomic_DNA"/>
</dbReference>
<dbReference type="Gene3D" id="1.25.10.10">
    <property type="entry name" value="Leucine-rich Repeat Variant"/>
    <property type="match status" value="1"/>
</dbReference>
<organism evidence="1 2">
    <name type="scientific">Pararge aegeria aegeria</name>
    <dbReference type="NCBI Taxonomy" id="348720"/>
    <lineage>
        <taxon>Eukaryota</taxon>
        <taxon>Metazoa</taxon>
        <taxon>Ecdysozoa</taxon>
        <taxon>Arthropoda</taxon>
        <taxon>Hexapoda</taxon>
        <taxon>Insecta</taxon>
        <taxon>Pterygota</taxon>
        <taxon>Neoptera</taxon>
        <taxon>Endopterygota</taxon>
        <taxon>Lepidoptera</taxon>
        <taxon>Glossata</taxon>
        <taxon>Ditrysia</taxon>
        <taxon>Papilionoidea</taxon>
        <taxon>Nymphalidae</taxon>
        <taxon>Satyrinae</taxon>
        <taxon>Satyrini</taxon>
        <taxon>Parargina</taxon>
        <taxon>Pararge</taxon>
    </lineage>
</organism>
<feature type="non-terminal residue" evidence="1">
    <location>
        <position position="1"/>
    </location>
</feature>
<name>A0A8S4QN02_9NEOP</name>
<evidence type="ECO:0000313" key="2">
    <source>
        <dbReference type="Proteomes" id="UP000838756"/>
    </source>
</evidence>